<dbReference type="OrthoDB" id="6629557at2759"/>
<dbReference type="InterPro" id="IPR000618">
    <property type="entry name" value="Insect_cuticle"/>
</dbReference>
<dbReference type="PROSITE" id="PS00233">
    <property type="entry name" value="CHIT_BIND_RR_1"/>
    <property type="match status" value="1"/>
</dbReference>
<dbReference type="PANTHER" id="PTHR10380:SF173">
    <property type="entry name" value="CUTICULAR PROTEIN 47EF, ISOFORM C-RELATED"/>
    <property type="match status" value="1"/>
</dbReference>
<dbReference type="PRINTS" id="PR00947">
    <property type="entry name" value="CUTICLE"/>
</dbReference>
<keyword evidence="1 2" id="KW-0193">Cuticle</keyword>
<evidence type="ECO:0000256" key="1">
    <source>
        <dbReference type="ARBA" id="ARBA00022460"/>
    </source>
</evidence>
<keyword evidence="3" id="KW-1185">Reference proteome</keyword>
<dbReference type="KEGG" id="soy:115875477"/>
<gene>
    <name evidence="4" type="primary">LOC115875477</name>
</gene>
<dbReference type="InterPro" id="IPR050468">
    <property type="entry name" value="Cuticle_Struct_Prot"/>
</dbReference>
<dbReference type="Proteomes" id="UP000504635">
    <property type="component" value="Unplaced"/>
</dbReference>
<dbReference type="PROSITE" id="PS51155">
    <property type="entry name" value="CHIT_BIND_RR_2"/>
    <property type="match status" value="1"/>
</dbReference>
<name>A0A6J2X740_SITOR</name>
<evidence type="ECO:0000313" key="3">
    <source>
        <dbReference type="Proteomes" id="UP000504635"/>
    </source>
</evidence>
<accession>A0A6J2X740</accession>
<organism evidence="3 4">
    <name type="scientific">Sitophilus oryzae</name>
    <name type="common">Rice weevil</name>
    <name type="synonym">Curculio oryzae</name>
    <dbReference type="NCBI Taxonomy" id="7048"/>
    <lineage>
        <taxon>Eukaryota</taxon>
        <taxon>Metazoa</taxon>
        <taxon>Ecdysozoa</taxon>
        <taxon>Arthropoda</taxon>
        <taxon>Hexapoda</taxon>
        <taxon>Insecta</taxon>
        <taxon>Pterygota</taxon>
        <taxon>Neoptera</taxon>
        <taxon>Endopterygota</taxon>
        <taxon>Coleoptera</taxon>
        <taxon>Polyphaga</taxon>
        <taxon>Cucujiformia</taxon>
        <taxon>Curculionidae</taxon>
        <taxon>Dryophthorinae</taxon>
        <taxon>Sitophilus</taxon>
    </lineage>
</organism>
<dbReference type="AlphaFoldDB" id="A0A6J2X740"/>
<sequence>MIVYIYFKVTEDNLPVVLSTSPMKAVLCFTLLVLIGLSNARPQFLQKAANQLRELDRQASVLRSFADIEFPSGYRYAYDTSNNIHAAEIGELKNPDTEKEAQVVEGQYSYVGDDGKEYKVHYTADEDGFHPTGEHLHGAGTKKKLGIPSAALASLAGGGLG</sequence>
<evidence type="ECO:0000313" key="4">
    <source>
        <dbReference type="RefSeq" id="XP_030746805.1"/>
    </source>
</evidence>
<protein>
    <submittedName>
        <fullName evidence="4">Cuticle protein CP14.6-like</fullName>
    </submittedName>
</protein>
<dbReference type="PANTHER" id="PTHR10380">
    <property type="entry name" value="CUTICLE PROTEIN"/>
    <property type="match status" value="1"/>
</dbReference>
<dbReference type="Pfam" id="PF00379">
    <property type="entry name" value="Chitin_bind_4"/>
    <property type="match status" value="1"/>
</dbReference>
<reference evidence="4" key="1">
    <citation type="submission" date="2025-08" db="UniProtKB">
        <authorList>
            <consortium name="RefSeq"/>
        </authorList>
    </citation>
    <scope>IDENTIFICATION</scope>
    <source>
        <tissue evidence="4">Gonads</tissue>
    </source>
</reference>
<dbReference type="RefSeq" id="XP_030746805.1">
    <property type="nucleotide sequence ID" value="XM_030890945.1"/>
</dbReference>
<dbReference type="GO" id="GO:0008010">
    <property type="term" value="F:structural constituent of chitin-based larval cuticle"/>
    <property type="evidence" value="ECO:0007669"/>
    <property type="project" value="TreeGrafter"/>
</dbReference>
<dbReference type="InterPro" id="IPR031311">
    <property type="entry name" value="CHIT_BIND_RR_consensus"/>
</dbReference>
<dbReference type="GeneID" id="115875477"/>
<proteinExistence type="predicted"/>
<dbReference type="GO" id="GO:0062129">
    <property type="term" value="C:chitin-based extracellular matrix"/>
    <property type="evidence" value="ECO:0007669"/>
    <property type="project" value="TreeGrafter"/>
</dbReference>
<dbReference type="InParanoid" id="A0A6J2X740"/>
<evidence type="ECO:0000256" key="2">
    <source>
        <dbReference type="PROSITE-ProRule" id="PRU00497"/>
    </source>
</evidence>